<keyword evidence="3" id="KW-1185">Reference proteome</keyword>
<comment type="caution">
    <text evidence="2">The sequence shown here is derived from an EMBL/GenBank/DDBJ whole genome shotgun (WGS) entry which is preliminary data.</text>
</comment>
<dbReference type="InterPro" id="IPR013154">
    <property type="entry name" value="ADH-like_N"/>
</dbReference>
<evidence type="ECO:0000313" key="2">
    <source>
        <dbReference type="EMBL" id="GGG27908.1"/>
    </source>
</evidence>
<dbReference type="SUPFAM" id="SSF51735">
    <property type="entry name" value="NAD(P)-binding Rossmann-fold domains"/>
    <property type="match status" value="1"/>
</dbReference>
<dbReference type="Gene3D" id="3.90.180.10">
    <property type="entry name" value="Medium-chain alcohol dehydrogenases, catalytic domain"/>
    <property type="match status" value="1"/>
</dbReference>
<feature type="domain" description="Enoyl reductase (ER)" evidence="1">
    <location>
        <begin position="10"/>
        <end position="339"/>
    </location>
</feature>
<dbReference type="EMBL" id="BMKS01000004">
    <property type="protein sequence ID" value="GGG27908.1"/>
    <property type="molecule type" value="Genomic_DNA"/>
</dbReference>
<protein>
    <submittedName>
        <fullName evidence="2">NADPH:quinone oxidoreductase</fullName>
    </submittedName>
</protein>
<evidence type="ECO:0000259" key="1">
    <source>
        <dbReference type="SMART" id="SM00829"/>
    </source>
</evidence>
<accession>A0A8J2Z9V0</accession>
<dbReference type="Gene3D" id="3.40.50.720">
    <property type="entry name" value="NAD(P)-binding Rossmann-like Domain"/>
    <property type="match status" value="1"/>
</dbReference>
<dbReference type="PANTHER" id="PTHR45033:SF2">
    <property type="entry name" value="ZINC-TYPE ALCOHOL DEHYDROGENASE-LIKE PROTEIN C1773.06C"/>
    <property type="match status" value="1"/>
</dbReference>
<dbReference type="InterPro" id="IPR036291">
    <property type="entry name" value="NAD(P)-bd_dom_sf"/>
</dbReference>
<name>A0A8J2Z9V0_9PROT</name>
<dbReference type="InterPro" id="IPR011032">
    <property type="entry name" value="GroES-like_sf"/>
</dbReference>
<sequence>MRLYRLPRAERIDDLTLTEAETPRPARGQVLVRMRAASLNYRDLMVATGRYGRGAGVKPGLVPLSDGAGEVVGIGPDVTRFAPGDRVAGLFMPRWLGGEITEEAAAVALGGGTTDGVLAEHVLFEQDALVRLPDHLSFEAGATLPCAAVTAWNALYGGPRPLQPGETVLLLGTGGVSIFALQFARAGGARPIVISSSDGKLARATELGAAAGVNYRAHPEWQDRVLELTAGRGVDHVVEVGGPGTLPRSIRAARLGGQIHQIGAALAGAGGQIDPAPLMRRNILFRGIYVGSRAMFEAMNRAIALHAIQPVIDRVFPFEAARDAYRHLESQAHLGKVVIRIA</sequence>
<proteinExistence type="predicted"/>
<dbReference type="GO" id="GO:0016491">
    <property type="term" value="F:oxidoreductase activity"/>
    <property type="evidence" value="ECO:0007669"/>
    <property type="project" value="InterPro"/>
</dbReference>
<dbReference type="Pfam" id="PF08240">
    <property type="entry name" value="ADH_N"/>
    <property type="match status" value="1"/>
</dbReference>
<dbReference type="Pfam" id="PF00107">
    <property type="entry name" value="ADH_zinc_N"/>
    <property type="match status" value="1"/>
</dbReference>
<dbReference type="InterPro" id="IPR052711">
    <property type="entry name" value="Zinc_ADH-like"/>
</dbReference>
<dbReference type="SUPFAM" id="SSF50129">
    <property type="entry name" value="GroES-like"/>
    <property type="match status" value="1"/>
</dbReference>
<dbReference type="InterPro" id="IPR020843">
    <property type="entry name" value="ER"/>
</dbReference>
<gene>
    <name evidence="2" type="ORF">GCM10010964_14810</name>
</gene>
<dbReference type="RefSeq" id="WP_188899391.1">
    <property type="nucleotide sequence ID" value="NZ_BMKS01000004.1"/>
</dbReference>
<evidence type="ECO:0000313" key="3">
    <source>
        <dbReference type="Proteomes" id="UP000597507"/>
    </source>
</evidence>
<dbReference type="PANTHER" id="PTHR45033">
    <property type="match status" value="1"/>
</dbReference>
<organism evidence="2 3">
    <name type="scientific">Caldovatus sediminis</name>
    <dbReference type="NCBI Taxonomy" id="2041189"/>
    <lineage>
        <taxon>Bacteria</taxon>
        <taxon>Pseudomonadati</taxon>
        <taxon>Pseudomonadota</taxon>
        <taxon>Alphaproteobacteria</taxon>
        <taxon>Acetobacterales</taxon>
        <taxon>Roseomonadaceae</taxon>
        <taxon>Caldovatus</taxon>
    </lineage>
</organism>
<dbReference type="InterPro" id="IPR013149">
    <property type="entry name" value="ADH-like_C"/>
</dbReference>
<dbReference type="CDD" id="cd08276">
    <property type="entry name" value="MDR7"/>
    <property type="match status" value="1"/>
</dbReference>
<dbReference type="AlphaFoldDB" id="A0A8J2Z9V0"/>
<dbReference type="SMART" id="SM00829">
    <property type="entry name" value="PKS_ER"/>
    <property type="match status" value="1"/>
</dbReference>
<reference evidence="2 3" key="1">
    <citation type="journal article" date="2014" name="Int. J. Syst. Evol. Microbiol.">
        <title>Complete genome sequence of Corynebacterium casei LMG S-19264T (=DSM 44701T), isolated from a smear-ripened cheese.</title>
        <authorList>
            <consortium name="US DOE Joint Genome Institute (JGI-PGF)"/>
            <person name="Walter F."/>
            <person name="Albersmeier A."/>
            <person name="Kalinowski J."/>
            <person name="Ruckert C."/>
        </authorList>
    </citation>
    <scope>NUCLEOTIDE SEQUENCE [LARGE SCALE GENOMIC DNA]</scope>
    <source>
        <strain evidence="2 3">CGMCC 1.16330</strain>
    </source>
</reference>
<dbReference type="Proteomes" id="UP000597507">
    <property type="component" value="Unassembled WGS sequence"/>
</dbReference>